<dbReference type="Proteomes" id="UP000199470">
    <property type="component" value="Unassembled WGS sequence"/>
</dbReference>
<evidence type="ECO:0000313" key="3">
    <source>
        <dbReference type="EMBL" id="SFM82981.1"/>
    </source>
</evidence>
<evidence type="ECO:0000313" key="4">
    <source>
        <dbReference type="Proteomes" id="UP000199470"/>
    </source>
</evidence>
<keyword evidence="4" id="KW-1185">Reference proteome</keyword>
<dbReference type="STRING" id="758825.SAMN02982985_05452"/>
<name>A0A1I4U2D7_9BURK</name>
<sequence length="115" mass="11745">MMARQAMWQRMMLLGTLCCLAGSAPAALPPPPPAPAGPAAEAGGPPKGMALFERYAPSMPDISLRFRLLGFPADALRKPLRLSQAGAPAAPPPAFAYLDDGPAPTASAATAPRAP</sequence>
<gene>
    <name evidence="3" type="ORF">SAMN02982985_05452</name>
</gene>
<dbReference type="RefSeq" id="WP_139236776.1">
    <property type="nucleotide sequence ID" value="NZ_FOTW01000036.1"/>
</dbReference>
<dbReference type="EMBL" id="FOTW01000036">
    <property type="protein sequence ID" value="SFM82981.1"/>
    <property type="molecule type" value="Genomic_DNA"/>
</dbReference>
<feature type="compositionally biased region" description="Low complexity" evidence="1">
    <location>
        <begin position="102"/>
        <end position="115"/>
    </location>
</feature>
<accession>A0A1I4U2D7</accession>
<feature type="signal peptide" evidence="2">
    <location>
        <begin position="1"/>
        <end position="26"/>
    </location>
</feature>
<keyword evidence="2" id="KW-0732">Signal</keyword>
<feature type="region of interest" description="Disordered" evidence="1">
    <location>
        <begin position="84"/>
        <end position="115"/>
    </location>
</feature>
<evidence type="ECO:0000256" key="1">
    <source>
        <dbReference type="SAM" id="MobiDB-lite"/>
    </source>
</evidence>
<feature type="region of interest" description="Disordered" evidence="1">
    <location>
        <begin position="27"/>
        <end position="47"/>
    </location>
</feature>
<evidence type="ECO:0000256" key="2">
    <source>
        <dbReference type="SAM" id="SignalP"/>
    </source>
</evidence>
<feature type="chain" id="PRO_5011453416" evidence="2">
    <location>
        <begin position="27"/>
        <end position="115"/>
    </location>
</feature>
<organism evidence="3 4">
    <name type="scientific">Rugamonas rubra</name>
    <dbReference type="NCBI Taxonomy" id="758825"/>
    <lineage>
        <taxon>Bacteria</taxon>
        <taxon>Pseudomonadati</taxon>
        <taxon>Pseudomonadota</taxon>
        <taxon>Betaproteobacteria</taxon>
        <taxon>Burkholderiales</taxon>
        <taxon>Oxalobacteraceae</taxon>
        <taxon>Telluria group</taxon>
        <taxon>Rugamonas</taxon>
    </lineage>
</organism>
<feature type="compositionally biased region" description="Low complexity" evidence="1">
    <location>
        <begin position="37"/>
        <end position="47"/>
    </location>
</feature>
<proteinExistence type="predicted"/>
<reference evidence="3 4" key="1">
    <citation type="submission" date="2016-10" db="EMBL/GenBank/DDBJ databases">
        <authorList>
            <person name="de Groot N.N."/>
        </authorList>
    </citation>
    <scope>NUCLEOTIDE SEQUENCE [LARGE SCALE GENOMIC DNA]</scope>
    <source>
        <strain evidence="3 4">ATCC 43154</strain>
    </source>
</reference>
<protein>
    <submittedName>
        <fullName evidence="3">Uncharacterized protein</fullName>
    </submittedName>
</protein>
<dbReference type="AlphaFoldDB" id="A0A1I4U2D7"/>
<feature type="compositionally biased region" description="Pro residues" evidence="1">
    <location>
        <begin position="27"/>
        <end position="36"/>
    </location>
</feature>